<organism evidence="1 2">
    <name type="scientific">Dipteronia dyeriana</name>
    <dbReference type="NCBI Taxonomy" id="168575"/>
    <lineage>
        <taxon>Eukaryota</taxon>
        <taxon>Viridiplantae</taxon>
        <taxon>Streptophyta</taxon>
        <taxon>Embryophyta</taxon>
        <taxon>Tracheophyta</taxon>
        <taxon>Spermatophyta</taxon>
        <taxon>Magnoliopsida</taxon>
        <taxon>eudicotyledons</taxon>
        <taxon>Gunneridae</taxon>
        <taxon>Pentapetalae</taxon>
        <taxon>rosids</taxon>
        <taxon>malvids</taxon>
        <taxon>Sapindales</taxon>
        <taxon>Sapindaceae</taxon>
        <taxon>Hippocastanoideae</taxon>
        <taxon>Acereae</taxon>
        <taxon>Dipteronia</taxon>
    </lineage>
</organism>
<accession>A0AAD9U6N7</accession>
<evidence type="ECO:0000313" key="1">
    <source>
        <dbReference type="EMBL" id="KAK2648364.1"/>
    </source>
</evidence>
<dbReference type="Proteomes" id="UP001280121">
    <property type="component" value="Unassembled WGS sequence"/>
</dbReference>
<protein>
    <submittedName>
        <fullName evidence="1">Uncharacterized protein</fullName>
    </submittedName>
</protein>
<proteinExistence type="predicted"/>
<dbReference type="AlphaFoldDB" id="A0AAD9U6N7"/>
<reference evidence="1" key="1">
    <citation type="journal article" date="2023" name="Plant J.">
        <title>Genome sequences and population genomics provide insights into the demographic history, inbreeding, and mutation load of two 'living fossil' tree species of Dipteronia.</title>
        <authorList>
            <person name="Feng Y."/>
            <person name="Comes H.P."/>
            <person name="Chen J."/>
            <person name="Zhu S."/>
            <person name="Lu R."/>
            <person name="Zhang X."/>
            <person name="Li P."/>
            <person name="Qiu J."/>
            <person name="Olsen K.M."/>
            <person name="Qiu Y."/>
        </authorList>
    </citation>
    <scope>NUCLEOTIDE SEQUENCE</scope>
    <source>
        <strain evidence="1">KIB01</strain>
    </source>
</reference>
<keyword evidence="2" id="KW-1185">Reference proteome</keyword>
<name>A0AAD9U6N7_9ROSI</name>
<evidence type="ECO:0000313" key="2">
    <source>
        <dbReference type="Proteomes" id="UP001280121"/>
    </source>
</evidence>
<comment type="caution">
    <text evidence="1">The sequence shown here is derived from an EMBL/GenBank/DDBJ whole genome shotgun (WGS) entry which is preliminary data.</text>
</comment>
<sequence length="141" mass="15345">MEPIQIGSFGGVQLKKGCLNLFDHKGKTERLAHISRQFGLDSNGSGPDVISGGVRGIEQGGEVFTHNPSNPSLRILHTTLRIKKPGNRVILFPGGCSLMEIFYISVTCLEPISSRTLSNKPSTDCSRDLIVRMTPGFPHDL</sequence>
<gene>
    <name evidence="1" type="ORF">Ddye_015853</name>
</gene>
<dbReference type="EMBL" id="JANJYI010000005">
    <property type="protein sequence ID" value="KAK2648364.1"/>
    <property type="molecule type" value="Genomic_DNA"/>
</dbReference>